<dbReference type="InterPro" id="IPR046373">
    <property type="entry name" value="Acyl-CoA_Oxase/DH_mid-dom_sf"/>
</dbReference>
<evidence type="ECO:0000256" key="4">
    <source>
        <dbReference type="ARBA" id="ARBA00022827"/>
    </source>
</evidence>
<keyword evidence="5 6" id="KW-0560">Oxidoreductase</keyword>
<protein>
    <submittedName>
        <fullName evidence="10">Pimeloyl-CoA dehydrogenase large subunit</fullName>
    </submittedName>
</protein>
<dbReference type="PANTHER" id="PTHR43292:SF3">
    <property type="entry name" value="ACYL-COA DEHYDROGENASE FADE29"/>
    <property type="match status" value="1"/>
</dbReference>
<comment type="caution">
    <text evidence="10">The sequence shown here is derived from an EMBL/GenBank/DDBJ whole genome shotgun (WGS) entry which is preliminary data.</text>
</comment>
<feature type="domain" description="Acyl-CoA dehydrogenase/oxidase C-terminal" evidence="7">
    <location>
        <begin position="231"/>
        <end position="387"/>
    </location>
</feature>
<dbReference type="Pfam" id="PF02771">
    <property type="entry name" value="Acyl-CoA_dh_N"/>
    <property type="match status" value="1"/>
</dbReference>
<organism evidence="10 11">
    <name type="scientific">SAR86 cluster bacterium BACL1 MAG-120920-bin57</name>
    <dbReference type="NCBI Taxonomy" id="1655571"/>
    <lineage>
        <taxon>Bacteria</taxon>
        <taxon>Pseudomonadati</taxon>
        <taxon>Pseudomonadota</taxon>
        <taxon>Gammaproteobacteria</taxon>
        <taxon>SAR86 cluster</taxon>
    </lineage>
</organism>
<dbReference type="Gene3D" id="1.10.540.10">
    <property type="entry name" value="Acyl-CoA dehydrogenase/oxidase, N-terminal domain"/>
    <property type="match status" value="1"/>
</dbReference>
<evidence type="ECO:0000256" key="5">
    <source>
        <dbReference type="ARBA" id="ARBA00023002"/>
    </source>
</evidence>
<dbReference type="InterPro" id="IPR037069">
    <property type="entry name" value="AcylCoA_DH/ox_N_sf"/>
</dbReference>
<dbReference type="EMBL" id="LIAV01000034">
    <property type="protein sequence ID" value="KRO41026.1"/>
    <property type="molecule type" value="Genomic_DNA"/>
</dbReference>
<reference evidence="11" key="1">
    <citation type="submission" date="2015-10" db="EMBL/GenBank/DDBJ databases">
        <title>Metagenome-Assembled Genomes uncover a global brackish microbiome.</title>
        <authorList>
            <person name="Hugerth L.W."/>
            <person name="Larsson J."/>
            <person name="Alneberg J."/>
            <person name="Lindh M.V."/>
            <person name="Legrand C."/>
            <person name="Pinhassi J."/>
            <person name="Andersson A."/>
        </authorList>
    </citation>
    <scope>NUCLEOTIDE SEQUENCE [LARGE SCALE GENOMIC DNA]</scope>
</reference>
<evidence type="ECO:0000259" key="9">
    <source>
        <dbReference type="Pfam" id="PF02771"/>
    </source>
</evidence>
<dbReference type="SUPFAM" id="SSF47203">
    <property type="entry name" value="Acyl-CoA dehydrogenase C-terminal domain-like"/>
    <property type="match status" value="1"/>
</dbReference>
<dbReference type="FunFam" id="2.40.110.10:FF:000011">
    <property type="entry name" value="Acyl-CoA dehydrogenase FadE34"/>
    <property type="match status" value="1"/>
</dbReference>
<evidence type="ECO:0000259" key="8">
    <source>
        <dbReference type="Pfam" id="PF02770"/>
    </source>
</evidence>
<dbReference type="InterPro" id="IPR052161">
    <property type="entry name" value="Mycobact_Acyl-CoA_DH"/>
</dbReference>
<dbReference type="InterPro" id="IPR013786">
    <property type="entry name" value="AcylCoA_DH/ox_N"/>
</dbReference>
<dbReference type="Pfam" id="PF02770">
    <property type="entry name" value="Acyl-CoA_dh_M"/>
    <property type="match status" value="1"/>
</dbReference>
<comment type="similarity">
    <text evidence="2 6">Belongs to the acyl-CoA dehydrogenase family.</text>
</comment>
<dbReference type="Gene3D" id="2.40.110.10">
    <property type="entry name" value="Butyryl-CoA Dehydrogenase, subunit A, domain 2"/>
    <property type="match status" value="1"/>
</dbReference>
<dbReference type="GO" id="GO:0005886">
    <property type="term" value="C:plasma membrane"/>
    <property type="evidence" value="ECO:0007669"/>
    <property type="project" value="TreeGrafter"/>
</dbReference>
<evidence type="ECO:0000313" key="11">
    <source>
        <dbReference type="Proteomes" id="UP000050874"/>
    </source>
</evidence>
<evidence type="ECO:0000256" key="1">
    <source>
        <dbReference type="ARBA" id="ARBA00001974"/>
    </source>
</evidence>
<gene>
    <name evidence="10" type="ORF">ABR63_03410</name>
</gene>
<name>A0A0R2PVR0_9GAMM</name>
<dbReference type="Pfam" id="PF00441">
    <property type="entry name" value="Acyl-CoA_dh_1"/>
    <property type="match status" value="1"/>
</dbReference>
<keyword evidence="4 6" id="KW-0274">FAD</keyword>
<comment type="cofactor">
    <cofactor evidence="1 6">
        <name>FAD</name>
        <dbReference type="ChEBI" id="CHEBI:57692"/>
    </cofactor>
</comment>
<evidence type="ECO:0000256" key="6">
    <source>
        <dbReference type="RuleBase" id="RU362125"/>
    </source>
</evidence>
<dbReference type="SUPFAM" id="SSF56645">
    <property type="entry name" value="Acyl-CoA dehydrogenase NM domain-like"/>
    <property type="match status" value="1"/>
</dbReference>
<feature type="domain" description="Acyl-CoA oxidase/dehydrogenase middle" evidence="8">
    <location>
        <begin position="125"/>
        <end position="215"/>
    </location>
</feature>
<dbReference type="InterPro" id="IPR036250">
    <property type="entry name" value="AcylCo_DH-like_C"/>
</dbReference>
<evidence type="ECO:0000313" key="10">
    <source>
        <dbReference type="EMBL" id="KRO41026.1"/>
    </source>
</evidence>
<evidence type="ECO:0000256" key="2">
    <source>
        <dbReference type="ARBA" id="ARBA00009347"/>
    </source>
</evidence>
<evidence type="ECO:0000259" key="7">
    <source>
        <dbReference type="Pfam" id="PF00441"/>
    </source>
</evidence>
<feature type="domain" description="Acyl-CoA dehydrogenase/oxidase N-terminal" evidence="9">
    <location>
        <begin position="7"/>
        <end position="119"/>
    </location>
</feature>
<dbReference type="AlphaFoldDB" id="A0A0R2PVR0"/>
<accession>A0A0R2PVR0</accession>
<evidence type="ECO:0000256" key="3">
    <source>
        <dbReference type="ARBA" id="ARBA00022630"/>
    </source>
</evidence>
<dbReference type="Proteomes" id="UP000050874">
    <property type="component" value="Unassembled WGS sequence"/>
</dbReference>
<dbReference type="InterPro" id="IPR006091">
    <property type="entry name" value="Acyl-CoA_Oxase/DH_mid-dom"/>
</dbReference>
<dbReference type="GO" id="GO:0050660">
    <property type="term" value="F:flavin adenine dinucleotide binding"/>
    <property type="evidence" value="ECO:0007669"/>
    <property type="project" value="InterPro"/>
</dbReference>
<dbReference type="InterPro" id="IPR009075">
    <property type="entry name" value="AcylCo_DH/oxidase_C"/>
</dbReference>
<dbReference type="InterPro" id="IPR009100">
    <property type="entry name" value="AcylCoA_DH/oxidase_NM_dom_sf"/>
</dbReference>
<keyword evidence="3 6" id="KW-0285">Flavoprotein</keyword>
<sequence length="389" mass="43456">MDINFSEQDLQFQEEIRSGLANDFPAHVREKQLKRESLTKVDMIDFHKFLFEKNWAGYNWPVEFGGTGWSPVQIYLFLNELAAAQCPTILPFGLSMVGPVIYTFGNQEQKDRFLPDILQFNTWWCQGYSEPGSGSDLASLKTKAVLEDDHYIVNGAKTWTTLAQNADWIFCLVRTETTQKKQEGISFLLIDMSTPGIEVKPIITIDGDHEVNTVFFTDVKVPADQLIGEEGKGWTYAKFLLAHERFGIAAVPVSKVQIARLKEKTASYNDLDLNKKIAELEIDLMALEFTELRTLAAIAAGGHPGAESSILKIRGTEIQQRLSELFVEAAGQYILPYEGPEGFESNNNPAGPDYASDAVAHYLNFRKTSIYGGSNEIQKNIIAKAILGV</sequence>
<dbReference type="PANTHER" id="PTHR43292">
    <property type="entry name" value="ACYL-COA DEHYDROGENASE"/>
    <property type="match status" value="1"/>
</dbReference>
<proteinExistence type="inferred from homology"/>
<dbReference type="GO" id="GO:0016627">
    <property type="term" value="F:oxidoreductase activity, acting on the CH-CH group of donors"/>
    <property type="evidence" value="ECO:0007669"/>
    <property type="project" value="InterPro"/>
</dbReference>
<dbReference type="Gene3D" id="1.20.140.10">
    <property type="entry name" value="Butyryl-CoA Dehydrogenase, subunit A, domain 3"/>
    <property type="match status" value="1"/>
</dbReference>